<reference evidence="2 3" key="1">
    <citation type="submission" date="2023-11" db="EMBL/GenBank/DDBJ databases">
        <authorList>
            <person name="Val-Calvo J."/>
            <person name="Scortti M."/>
            <person name="Vazquez-Boland J."/>
        </authorList>
    </citation>
    <scope>NUCLEOTIDE SEQUENCE [LARGE SCALE GENOMIC DNA]</scope>
    <source>
        <strain evidence="2 3">PAM 2766</strain>
    </source>
</reference>
<dbReference type="Pfam" id="PF04954">
    <property type="entry name" value="SIP"/>
    <property type="match status" value="1"/>
</dbReference>
<dbReference type="InterPro" id="IPR017927">
    <property type="entry name" value="FAD-bd_FR_type"/>
</dbReference>
<dbReference type="RefSeq" id="WP_420164778.1">
    <property type="nucleotide sequence ID" value="NZ_JBDLNV010000004.1"/>
</dbReference>
<comment type="caution">
    <text evidence="2">The sequence shown here is derived from an EMBL/GenBank/DDBJ whole genome shotgun (WGS) entry which is preliminary data.</text>
</comment>
<dbReference type="Gene3D" id="3.40.50.80">
    <property type="entry name" value="Nucleotide-binding domain of ferredoxin-NADP reductase (FNR) module"/>
    <property type="match status" value="1"/>
</dbReference>
<dbReference type="InterPro" id="IPR017938">
    <property type="entry name" value="Riboflavin_synthase-like_b-brl"/>
</dbReference>
<proteinExistence type="predicted"/>
<gene>
    <name evidence="2" type="ORF">ABEU20_002808</name>
</gene>
<dbReference type="PANTHER" id="PTHR30157">
    <property type="entry name" value="FERRIC REDUCTASE, NADPH-DEPENDENT"/>
    <property type="match status" value="1"/>
</dbReference>
<evidence type="ECO:0000259" key="1">
    <source>
        <dbReference type="PROSITE" id="PS51384"/>
    </source>
</evidence>
<evidence type="ECO:0000313" key="3">
    <source>
        <dbReference type="Proteomes" id="UP001629745"/>
    </source>
</evidence>
<feature type="domain" description="FAD-binding FR-type" evidence="1">
    <location>
        <begin position="5"/>
        <end position="137"/>
    </location>
</feature>
<dbReference type="Proteomes" id="UP001629745">
    <property type="component" value="Unassembled WGS sequence"/>
</dbReference>
<dbReference type="PANTHER" id="PTHR30157:SF0">
    <property type="entry name" value="NADPH-DEPENDENT FERRIC-CHELATE REDUCTASE"/>
    <property type="match status" value="1"/>
</dbReference>
<accession>A0ABW9FHK3</accession>
<dbReference type="Gene3D" id="2.40.30.10">
    <property type="entry name" value="Translation factors"/>
    <property type="match status" value="1"/>
</dbReference>
<evidence type="ECO:0000313" key="2">
    <source>
        <dbReference type="EMBL" id="MFM1724230.1"/>
    </source>
</evidence>
<name>A0ABW9FHK3_9NOCA</name>
<sequence length="283" mass="31032">MTALLEFQLVEVKSTRLITPHMARITFVGADLHRFVSVSPDQQVKLFFSRTDDAPEVPPRPADGDILTWHRAYLAMPDDIRPWLRAYTIRAHRPDVAEIDIDFVLHGDEGPASAWAGSAQPGQILGMLGPSPSHYATIGEYDWQLLVGDETALPAIASNIEALPDGARATAYIEVANADEEQDLATSAGIRVRWIHRDDQGPDALLDALRASDLPDGRAFAWIAGEAGMVREVRRHLVNERGIDKKAIAFTGYWRRDLTQDAAPTPDDVADVQEAQAAAVGVQ</sequence>
<dbReference type="InterPro" id="IPR013113">
    <property type="entry name" value="SIP_FAD-bd"/>
</dbReference>
<dbReference type="CDD" id="cd06193">
    <property type="entry name" value="siderophore_interacting"/>
    <property type="match status" value="1"/>
</dbReference>
<dbReference type="Pfam" id="PF08021">
    <property type="entry name" value="FAD_binding_9"/>
    <property type="match status" value="1"/>
</dbReference>
<dbReference type="InterPro" id="IPR039261">
    <property type="entry name" value="FNR_nucleotide-bd"/>
</dbReference>
<protein>
    <submittedName>
        <fullName evidence="2">Siderophore-interacting protein</fullName>
    </submittedName>
</protein>
<organism evidence="2 3">
    <name type="scientific">Rhodococcus parequi</name>
    <dbReference type="NCBI Taxonomy" id="3137122"/>
    <lineage>
        <taxon>Bacteria</taxon>
        <taxon>Bacillati</taxon>
        <taxon>Actinomycetota</taxon>
        <taxon>Actinomycetes</taxon>
        <taxon>Mycobacteriales</taxon>
        <taxon>Nocardiaceae</taxon>
        <taxon>Rhodococcus</taxon>
    </lineage>
</organism>
<dbReference type="InterPro" id="IPR039374">
    <property type="entry name" value="SIP_fam"/>
</dbReference>
<dbReference type="SUPFAM" id="SSF63380">
    <property type="entry name" value="Riboflavin synthase domain-like"/>
    <property type="match status" value="1"/>
</dbReference>
<dbReference type="InterPro" id="IPR007037">
    <property type="entry name" value="SIP_rossman_dom"/>
</dbReference>
<dbReference type="EMBL" id="JBDLNV010000004">
    <property type="protein sequence ID" value="MFM1724230.1"/>
    <property type="molecule type" value="Genomic_DNA"/>
</dbReference>
<dbReference type="PROSITE" id="PS51384">
    <property type="entry name" value="FAD_FR"/>
    <property type="match status" value="1"/>
</dbReference>
<keyword evidence="3" id="KW-1185">Reference proteome</keyword>